<dbReference type="Pfam" id="PF01514">
    <property type="entry name" value="YscJ_FliF"/>
    <property type="match status" value="1"/>
</dbReference>
<evidence type="ECO:0000256" key="1">
    <source>
        <dbReference type="ARBA" id="ARBA00004117"/>
    </source>
</evidence>
<evidence type="ECO:0000256" key="8">
    <source>
        <dbReference type="ARBA" id="ARBA00023143"/>
    </source>
</evidence>
<evidence type="ECO:0000256" key="4">
    <source>
        <dbReference type="ARBA" id="ARBA00022475"/>
    </source>
</evidence>
<keyword evidence="6 10" id="KW-1133">Transmembrane helix</keyword>
<keyword evidence="14" id="KW-1185">Reference proteome</keyword>
<feature type="transmembrane region" description="Helical" evidence="10">
    <location>
        <begin position="436"/>
        <end position="457"/>
    </location>
</feature>
<organism evidence="13 14">
    <name type="scientific">Niveispirillum lacus</name>
    <dbReference type="NCBI Taxonomy" id="1981099"/>
    <lineage>
        <taxon>Bacteria</taxon>
        <taxon>Pseudomonadati</taxon>
        <taxon>Pseudomonadota</taxon>
        <taxon>Alphaproteobacteria</taxon>
        <taxon>Rhodospirillales</taxon>
        <taxon>Azospirillaceae</taxon>
        <taxon>Niveispirillum</taxon>
    </lineage>
</organism>
<keyword evidence="13" id="KW-0966">Cell projection</keyword>
<dbReference type="NCBIfam" id="TIGR00206">
    <property type="entry name" value="fliF"/>
    <property type="match status" value="1"/>
</dbReference>
<feature type="domain" description="Flagellar M-ring C-terminal" evidence="12">
    <location>
        <begin position="250"/>
        <end position="414"/>
    </location>
</feature>
<dbReference type="GO" id="GO:0005886">
    <property type="term" value="C:plasma membrane"/>
    <property type="evidence" value="ECO:0007669"/>
    <property type="project" value="UniProtKB-SubCell"/>
</dbReference>
<evidence type="ECO:0000313" key="13">
    <source>
        <dbReference type="EMBL" id="OYQ33474.1"/>
    </source>
</evidence>
<evidence type="ECO:0000256" key="2">
    <source>
        <dbReference type="ARBA" id="ARBA00004651"/>
    </source>
</evidence>
<gene>
    <name evidence="13" type="primary">fliF</name>
    <name evidence="13" type="ORF">CHU95_13820</name>
</gene>
<feature type="transmembrane region" description="Helical" evidence="10">
    <location>
        <begin position="20"/>
        <end position="40"/>
    </location>
</feature>
<reference evidence="13 14" key="1">
    <citation type="submission" date="2017-07" db="EMBL/GenBank/DDBJ databases">
        <title>Niveispirillum cyanobacteriorum sp. nov., isolated from cyanobacterial aggregates in a eutrophic lake.</title>
        <authorList>
            <person name="Cai H."/>
        </authorList>
    </citation>
    <scope>NUCLEOTIDE SEQUENCE [LARGE SCALE GENOMIC DNA]</scope>
    <source>
        <strain evidence="14">TH1-14</strain>
    </source>
</reference>
<feature type="domain" description="Flagellar M-ring N-terminal" evidence="11">
    <location>
        <begin position="41"/>
        <end position="216"/>
    </location>
</feature>
<dbReference type="Gene3D" id="3.30.300.30">
    <property type="match status" value="1"/>
</dbReference>
<dbReference type="InterPro" id="IPR013556">
    <property type="entry name" value="Flag_M-ring_C"/>
</dbReference>
<evidence type="ECO:0000256" key="5">
    <source>
        <dbReference type="ARBA" id="ARBA00022692"/>
    </source>
</evidence>
<dbReference type="GO" id="GO:0071973">
    <property type="term" value="P:bacterial-type flagellum-dependent cell motility"/>
    <property type="evidence" value="ECO:0007669"/>
    <property type="project" value="InterPro"/>
</dbReference>
<accession>A0A255YXQ0</accession>
<keyword evidence="8 9" id="KW-0975">Bacterial flagellum</keyword>
<dbReference type="InterPro" id="IPR000067">
    <property type="entry name" value="FlgMring_FliF"/>
</dbReference>
<dbReference type="AlphaFoldDB" id="A0A255YXQ0"/>
<keyword evidence="4" id="KW-1003">Cell membrane</keyword>
<evidence type="ECO:0000256" key="6">
    <source>
        <dbReference type="ARBA" id="ARBA00022989"/>
    </source>
</evidence>
<dbReference type="GO" id="GO:0009431">
    <property type="term" value="C:bacterial-type flagellum basal body, MS ring"/>
    <property type="evidence" value="ECO:0007669"/>
    <property type="project" value="InterPro"/>
</dbReference>
<evidence type="ECO:0000256" key="3">
    <source>
        <dbReference type="ARBA" id="ARBA00007971"/>
    </source>
</evidence>
<dbReference type="EMBL" id="NOXU01000030">
    <property type="protein sequence ID" value="OYQ33474.1"/>
    <property type="molecule type" value="Genomic_DNA"/>
</dbReference>
<protein>
    <recommendedName>
        <fullName evidence="9">Flagellar M-ring protein</fullName>
    </recommendedName>
</protein>
<evidence type="ECO:0000259" key="11">
    <source>
        <dbReference type="Pfam" id="PF01514"/>
    </source>
</evidence>
<evidence type="ECO:0000259" key="12">
    <source>
        <dbReference type="Pfam" id="PF08345"/>
    </source>
</evidence>
<dbReference type="InterPro" id="IPR045851">
    <property type="entry name" value="AMP-bd_C_sf"/>
</dbReference>
<evidence type="ECO:0000256" key="10">
    <source>
        <dbReference type="SAM" id="Phobius"/>
    </source>
</evidence>
<comment type="subcellular location">
    <subcellularLocation>
        <location evidence="1 9">Bacterial flagellum basal body</location>
    </subcellularLocation>
    <subcellularLocation>
        <location evidence="2">Cell membrane</location>
        <topology evidence="2">Multi-pass membrane protein</topology>
    </subcellularLocation>
</comment>
<dbReference type="PIRSF" id="PIRSF004862">
    <property type="entry name" value="FliF"/>
    <property type="match status" value="1"/>
</dbReference>
<evidence type="ECO:0000256" key="9">
    <source>
        <dbReference type="PIRNR" id="PIRNR004862"/>
    </source>
</evidence>
<keyword evidence="13" id="KW-0969">Cilium</keyword>
<dbReference type="PANTHER" id="PTHR30046">
    <property type="entry name" value="FLAGELLAR M-RING PROTEIN"/>
    <property type="match status" value="1"/>
</dbReference>
<comment type="function">
    <text evidence="9">The M ring may be actively involved in energy transduction.</text>
</comment>
<evidence type="ECO:0000256" key="7">
    <source>
        <dbReference type="ARBA" id="ARBA00023136"/>
    </source>
</evidence>
<name>A0A255YXQ0_9PROT</name>
<sequence length="554" mass="60261">MIHVESFLQTLRNLGTLRLAGIGAAVLITIGSLVFFAGQWSTPNLALLYSDLSPSDGGAIVQQLEAQQIPYRASPDGTRIEVPADQVGRLRMTLAQQGIPTGGNVGNEIFNQPEGLGTTAFMQQMQQLRAKEGELVRSIQTLQQVQAARVHLVLPKRELFARQAQTATASVLLKLKPGKPLSKEQVAAIQQLVSTAVPQMEPANVSILDDKGNLLSRGLRPNTPEAMAASAEERRLARERELTQTIEELLGRSVGMGRVQAQVSVEMDFDRITTNSEIYDPEGQVVRGTQSVTENSDSTNRDGVDPVTVANNLPNADAADAVAGANRETRNRSEETVNYEISKTTKVHERETGQVRRMSVAVLVDGTYTTAEDGTRTYKPRTEAELAQMQRLVQAAVGFDASRGDSVEVVPMEFARPDDELAAMEETIFGMPKADVIRIAETLILAIVAILVILLVIKPLVTRALDRSPQLDEEPDLLADGSGMPQLAGPGGGALARELAMEAAQANEELEQMIDINRVDGRVRASSLRKVGEIVEKHPEEAVSIIRNWLYQEN</sequence>
<dbReference type="GO" id="GO:0003774">
    <property type="term" value="F:cytoskeletal motor activity"/>
    <property type="evidence" value="ECO:0007669"/>
    <property type="project" value="InterPro"/>
</dbReference>
<comment type="caution">
    <text evidence="13">The sequence shown here is derived from an EMBL/GenBank/DDBJ whole genome shotgun (WGS) entry which is preliminary data.</text>
</comment>
<keyword evidence="5 10" id="KW-0812">Transmembrane</keyword>
<dbReference type="PRINTS" id="PR01009">
    <property type="entry name" value="FLGMRINGFLIF"/>
</dbReference>
<dbReference type="InterPro" id="IPR043427">
    <property type="entry name" value="YscJ/FliF"/>
</dbReference>
<comment type="similarity">
    <text evidence="3 9">Belongs to the FliF family.</text>
</comment>
<dbReference type="Pfam" id="PF08345">
    <property type="entry name" value="YscJ_FliF_C"/>
    <property type="match status" value="1"/>
</dbReference>
<dbReference type="OrthoDB" id="9807026at2"/>
<dbReference type="Proteomes" id="UP000216998">
    <property type="component" value="Unassembled WGS sequence"/>
</dbReference>
<dbReference type="InterPro" id="IPR006182">
    <property type="entry name" value="FliF_N_dom"/>
</dbReference>
<keyword evidence="13" id="KW-0282">Flagellum</keyword>
<evidence type="ECO:0000313" key="14">
    <source>
        <dbReference type="Proteomes" id="UP000216998"/>
    </source>
</evidence>
<proteinExistence type="inferred from homology"/>
<keyword evidence="7 10" id="KW-0472">Membrane</keyword>
<dbReference type="PANTHER" id="PTHR30046:SF0">
    <property type="entry name" value="FLAGELLAR M-RING PROTEIN"/>
    <property type="match status" value="1"/>
</dbReference>